<reference evidence="1 2" key="1">
    <citation type="submission" date="2016-10" db="EMBL/GenBank/DDBJ databases">
        <authorList>
            <person name="de Groot N.N."/>
        </authorList>
    </citation>
    <scope>NUCLEOTIDE SEQUENCE [LARGE SCALE GENOMIC DNA]</scope>
    <source>
        <strain evidence="1 2">CGMCC 1.10228</strain>
    </source>
</reference>
<evidence type="ECO:0000313" key="1">
    <source>
        <dbReference type="EMBL" id="SDI10162.1"/>
    </source>
</evidence>
<proteinExistence type="predicted"/>
<accession>A0A1G8HUE3</accession>
<keyword evidence="2" id="KW-1185">Reference proteome</keyword>
<name>A0A1G8HUE3_9VIBR</name>
<dbReference type="EMBL" id="FNDD01000064">
    <property type="protein sequence ID" value="SDI10162.1"/>
    <property type="molecule type" value="Genomic_DNA"/>
</dbReference>
<protein>
    <submittedName>
        <fullName evidence="1">Uncharacterized protein</fullName>
    </submittedName>
</protein>
<organism evidence="1 2">
    <name type="scientific">Vibrio xiamenensis</name>
    <dbReference type="NCBI Taxonomy" id="861298"/>
    <lineage>
        <taxon>Bacteria</taxon>
        <taxon>Pseudomonadati</taxon>
        <taxon>Pseudomonadota</taxon>
        <taxon>Gammaproteobacteria</taxon>
        <taxon>Vibrionales</taxon>
        <taxon>Vibrionaceae</taxon>
        <taxon>Vibrio</taxon>
    </lineage>
</organism>
<dbReference type="OrthoDB" id="7020264at2"/>
<evidence type="ECO:0000313" key="2">
    <source>
        <dbReference type="Proteomes" id="UP000198854"/>
    </source>
</evidence>
<dbReference type="STRING" id="861298.SAMN04488136_1642"/>
<dbReference type="AlphaFoldDB" id="A0A1G8HUE3"/>
<dbReference type="RefSeq" id="WP_093279548.1">
    <property type="nucleotide sequence ID" value="NZ_FNDD01000064.1"/>
</dbReference>
<gene>
    <name evidence="1" type="ORF">SAMN04488136_1642</name>
</gene>
<sequence length="68" mass="7680">MPEPKSKAKRQTYVVNTPFPWHKGHWTMKDQELELLPQEAKALLSNGRISLKTMTTKATAVKATAESK</sequence>
<dbReference type="Proteomes" id="UP000198854">
    <property type="component" value="Unassembled WGS sequence"/>
</dbReference>